<evidence type="ECO:0000313" key="3">
    <source>
        <dbReference type="Proteomes" id="UP000610960"/>
    </source>
</evidence>
<keyword evidence="1" id="KW-1133">Transmembrane helix</keyword>
<reference evidence="2" key="1">
    <citation type="journal article" date="2014" name="Int. J. Syst. Evol. Microbiol.">
        <title>Complete genome sequence of Corynebacterium casei LMG S-19264T (=DSM 44701T), isolated from a smear-ripened cheese.</title>
        <authorList>
            <consortium name="US DOE Joint Genome Institute (JGI-PGF)"/>
            <person name="Walter F."/>
            <person name="Albersmeier A."/>
            <person name="Kalinowski J."/>
            <person name="Ruckert C."/>
        </authorList>
    </citation>
    <scope>NUCLEOTIDE SEQUENCE</scope>
    <source>
        <strain evidence="2">JCM 10088</strain>
    </source>
</reference>
<reference evidence="2" key="2">
    <citation type="submission" date="2020-09" db="EMBL/GenBank/DDBJ databases">
        <authorList>
            <person name="Sun Q."/>
            <person name="Ohkuma M."/>
        </authorList>
    </citation>
    <scope>NUCLEOTIDE SEQUENCE</scope>
    <source>
        <strain evidence="2">JCM 10088</strain>
    </source>
</reference>
<evidence type="ECO:0000313" key="2">
    <source>
        <dbReference type="EMBL" id="GGP19862.1"/>
    </source>
</evidence>
<comment type="caution">
    <text evidence="2">The sequence shown here is derived from an EMBL/GenBank/DDBJ whole genome shotgun (WGS) entry which is preliminary data.</text>
</comment>
<dbReference type="AlphaFoldDB" id="A0A830GTF2"/>
<evidence type="ECO:0000256" key="1">
    <source>
        <dbReference type="SAM" id="Phobius"/>
    </source>
</evidence>
<sequence length="143" mass="14756">MKQARQRKGLSQVVWVAISITVMVILLAVLWPAINKSLVGSSMVAVSASTAGSNMLVVNVKDIGVSPVSIMGLPLLVQQSGLNATSCSPASTSINGNPTNLKGSTQIQPGDTISIIYNGPGCYQVSSVIISTSQGEFTSYVAS</sequence>
<gene>
    <name evidence="2" type="ORF">GCM10007981_05260</name>
</gene>
<protein>
    <submittedName>
        <fullName evidence="2">Uncharacterized protein</fullName>
    </submittedName>
</protein>
<organism evidence="2 3">
    <name type="scientific">Thermocladium modestius</name>
    <dbReference type="NCBI Taxonomy" id="62609"/>
    <lineage>
        <taxon>Archaea</taxon>
        <taxon>Thermoproteota</taxon>
        <taxon>Thermoprotei</taxon>
        <taxon>Thermoproteales</taxon>
        <taxon>Thermoproteaceae</taxon>
        <taxon>Thermocladium</taxon>
    </lineage>
</organism>
<keyword evidence="3" id="KW-1185">Reference proteome</keyword>
<name>A0A830GTF2_9CREN</name>
<keyword evidence="1" id="KW-0812">Transmembrane</keyword>
<proteinExistence type="predicted"/>
<dbReference type="EMBL" id="BMNL01000001">
    <property type="protein sequence ID" value="GGP19862.1"/>
    <property type="molecule type" value="Genomic_DNA"/>
</dbReference>
<dbReference type="RefSeq" id="WP_188595883.1">
    <property type="nucleotide sequence ID" value="NZ_BMNL01000001.1"/>
</dbReference>
<keyword evidence="1" id="KW-0472">Membrane</keyword>
<dbReference type="Proteomes" id="UP000610960">
    <property type="component" value="Unassembled WGS sequence"/>
</dbReference>
<accession>A0A830GTF2</accession>
<feature type="transmembrane region" description="Helical" evidence="1">
    <location>
        <begin position="12"/>
        <end position="34"/>
    </location>
</feature>